<dbReference type="InterPro" id="IPR046344">
    <property type="entry name" value="TAF6_C_sf"/>
</dbReference>
<dbReference type="InterPro" id="IPR037796">
    <property type="entry name" value="TAF6"/>
</dbReference>
<dbReference type="GO" id="GO:0046695">
    <property type="term" value="C:SLIK (SAGA-like) complex"/>
    <property type="evidence" value="ECO:0007669"/>
    <property type="project" value="InterPro"/>
</dbReference>
<evidence type="ECO:0000256" key="4">
    <source>
        <dbReference type="ARBA" id="ARBA00023163"/>
    </source>
</evidence>
<feature type="compositionally biased region" description="Low complexity" evidence="6">
    <location>
        <begin position="606"/>
        <end position="619"/>
    </location>
</feature>
<feature type="domain" description="TAF6 C-terminal HEAT repeat" evidence="7">
    <location>
        <begin position="274"/>
        <end position="423"/>
    </location>
</feature>
<evidence type="ECO:0000256" key="1">
    <source>
        <dbReference type="ARBA" id="ARBA00004123"/>
    </source>
</evidence>
<dbReference type="Pfam" id="PF07571">
    <property type="entry name" value="TAF6_C"/>
    <property type="match status" value="1"/>
</dbReference>
<feature type="region of interest" description="Disordered" evidence="6">
    <location>
        <begin position="605"/>
        <end position="625"/>
    </location>
</feature>
<dbReference type="InterPro" id="IPR011442">
    <property type="entry name" value="TAF6_C"/>
</dbReference>
<dbReference type="GO" id="GO:0005669">
    <property type="term" value="C:transcription factor TFIID complex"/>
    <property type="evidence" value="ECO:0007669"/>
    <property type="project" value="InterPro"/>
</dbReference>
<sequence>MDSEERKKSAKLIRKSSNANYVKKRIFKNRLLASKAVNKALKHIAPLAASGQSLEFSPEMLKACAEMNAITSFAPEEHTYLQKHLRHLTLSLIHQSIRIMEQNKRGVPQVSDIDFAAQSMGLEVPYGAGTGDLLPVRTGGRNVAPGAGGKMFSIRRDKEVDVKSLIRREPAPLVYDVCLAAHWLAIDSVQPTSPQNPPPDFLRRMAQLAGTQKNLLNSSDGVPPPLPLSSQTKREDTPAVSSSTETASKPKDVIPGSLSHPRVMQAAIIEKRPHEISQELMLYFRELTEACVGANENRRHEALDNAAQDTSLQPLLPYLVTFIAEGVRVNVSNNNLAILIYLMRLTKALIDNQHISLEAYLHLIVPTVITCILCRQLCAKPITDNHWALRDYAAKQLVTLCNRYNTLSNGLYNRITRELYRALCTWIDGRAGSGDSRTNEPILVHSTAAITNETPVGAPLSPEIVSSACGSTEVSQDQESGLGVADKNNSQVAGSKSYTQQHPKPVENAGKVGASLGAASSSLNTLYGILIALSEFGPSCLRVLVFPLLPSLCKRLTAMLESQRPQLPESSRPAAASQSSSQQGSFDQPTSVVLLHRAVEDRDTFTAPSSASVSTVTPVMPGSLSPADMRSMDSLRTLMANRLGPLLSEWRARQDLSVTAEAYKADYGALANSLFAAIVRTSSSGQPAAGSLLVTKPQPPG</sequence>
<organism evidence="8">
    <name type="scientific">Schistocephalus solidus</name>
    <name type="common">Tapeworm</name>
    <dbReference type="NCBI Taxonomy" id="70667"/>
    <lineage>
        <taxon>Eukaryota</taxon>
        <taxon>Metazoa</taxon>
        <taxon>Spiralia</taxon>
        <taxon>Lophotrochozoa</taxon>
        <taxon>Platyhelminthes</taxon>
        <taxon>Cestoda</taxon>
        <taxon>Eucestoda</taxon>
        <taxon>Diphyllobothriidea</taxon>
        <taxon>Diphyllobothriidae</taxon>
        <taxon>Schistocephalus</taxon>
    </lineage>
</organism>
<dbReference type="PANTHER" id="PTHR10221">
    <property type="entry name" value="TRANSCRIPTION INITIATION FACTOR TFIID SUBUNIT 6"/>
    <property type="match status" value="1"/>
</dbReference>
<reference evidence="8" key="1">
    <citation type="submission" date="2016-01" db="EMBL/GenBank/DDBJ databases">
        <title>Reference transcriptome for the parasite Schistocephalus solidus: insights into the molecular evolution of parasitism.</title>
        <authorList>
            <person name="Hebert F.O."/>
            <person name="Grambauer S."/>
            <person name="Barber I."/>
            <person name="Landry C.R."/>
            <person name="Aubin-Horth N."/>
        </authorList>
    </citation>
    <scope>NUCLEOTIDE SEQUENCE</scope>
</reference>
<evidence type="ECO:0000256" key="2">
    <source>
        <dbReference type="ARBA" id="ARBA00007688"/>
    </source>
</evidence>
<keyword evidence="8" id="KW-0648">Protein biosynthesis</keyword>
<feature type="region of interest" description="Disordered" evidence="6">
    <location>
        <begin position="214"/>
        <end position="256"/>
    </location>
</feature>
<dbReference type="GO" id="GO:0051123">
    <property type="term" value="P:RNA polymerase II preinitiation complex assembly"/>
    <property type="evidence" value="ECO:0007669"/>
    <property type="project" value="TreeGrafter"/>
</dbReference>
<name>A0A0V0JBA3_SCHSO</name>
<keyword evidence="3" id="KW-0805">Transcription regulation</keyword>
<feature type="region of interest" description="Disordered" evidence="6">
    <location>
        <begin position="478"/>
        <end position="509"/>
    </location>
</feature>
<proteinExistence type="inferred from homology"/>
<evidence type="ECO:0000313" key="8">
    <source>
        <dbReference type="EMBL" id="JAP62946.1"/>
    </source>
</evidence>
<keyword evidence="5" id="KW-0539">Nucleus</keyword>
<dbReference type="GO" id="GO:0016251">
    <property type="term" value="F:RNA polymerase II general transcription initiation factor activity"/>
    <property type="evidence" value="ECO:0007669"/>
    <property type="project" value="InterPro"/>
</dbReference>
<dbReference type="AlphaFoldDB" id="A0A0V0JBA3"/>
<comment type="subcellular location">
    <subcellularLocation>
        <location evidence="1">Nucleus</location>
    </subcellularLocation>
</comment>
<dbReference type="Gene3D" id="1.25.40.770">
    <property type="entry name" value="TAF6, C-terminal HEAT repeat domain"/>
    <property type="match status" value="1"/>
</dbReference>
<feature type="compositionally biased region" description="Low complexity" evidence="6">
    <location>
        <begin position="570"/>
        <end position="585"/>
    </location>
</feature>
<comment type="similarity">
    <text evidence="2">Belongs to the TAF6 family.</text>
</comment>
<dbReference type="GO" id="GO:0000124">
    <property type="term" value="C:SAGA complex"/>
    <property type="evidence" value="ECO:0007669"/>
    <property type="project" value="InterPro"/>
</dbReference>
<feature type="region of interest" description="Disordered" evidence="6">
    <location>
        <begin position="564"/>
        <end position="588"/>
    </location>
</feature>
<keyword evidence="8" id="KW-0396">Initiation factor</keyword>
<dbReference type="FunFam" id="1.25.40.770:FF:000001">
    <property type="entry name" value="Transcription initiation factor TFIID subunit 6"/>
    <property type="match status" value="1"/>
</dbReference>
<evidence type="ECO:0000259" key="7">
    <source>
        <dbReference type="Pfam" id="PF07571"/>
    </source>
</evidence>
<protein>
    <submittedName>
        <fullName evidence="8">Transcription initiation factor TFIID subunit 6</fullName>
    </submittedName>
</protein>
<keyword evidence="4" id="KW-0804">Transcription</keyword>
<evidence type="ECO:0000256" key="3">
    <source>
        <dbReference type="ARBA" id="ARBA00023015"/>
    </source>
</evidence>
<dbReference type="CDD" id="cd08050">
    <property type="entry name" value="TAF6C"/>
    <property type="match status" value="1"/>
</dbReference>
<evidence type="ECO:0000256" key="5">
    <source>
        <dbReference type="ARBA" id="ARBA00023242"/>
    </source>
</evidence>
<evidence type="ECO:0000256" key="6">
    <source>
        <dbReference type="SAM" id="MobiDB-lite"/>
    </source>
</evidence>
<feature type="compositionally biased region" description="Polar residues" evidence="6">
    <location>
        <begin position="487"/>
        <end position="502"/>
    </location>
</feature>
<dbReference type="GO" id="GO:0003743">
    <property type="term" value="F:translation initiation factor activity"/>
    <property type="evidence" value="ECO:0007669"/>
    <property type="project" value="UniProtKB-KW"/>
</dbReference>
<gene>
    <name evidence="8" type="primary">TAF6</name>
    <name evidence="8" type="ORF">TR156690</name>
</gene>
<accession>A0A0V0JBA3</accession>
<dbReference type="PANTHER" id="PTHR10221:SF9">
    <property type="entry name" value="TRANSCRIPTION INITIATION FACTOR TFIID SUBUNIT 6"/>
    <property type="match status" value="1"/>
</dbReference>
<dbReference type="EMBL" id="GEEE01000279">
    <property type="protein sequence ID" value="JAP62946.1"/>
    <property type="molecule type" value="Transcribed_RNA"/>
</dbReference>
<dbReference type="GO" id="GO:0003713">
    <property type="term" value="F:transcription coactivator activity"/>
    <property type="evidence" value="ECO:0007669"/>
    <property type="project" value="TreeGrafter"/>
</dbReference>